<dbReference type="PANTHER" id="PTHR31854">
    <property type="entry name" value="TUBULIN POLYGLUTAMYLASE COMPLEX SUBUNIT 2"/>
    <property type="match status" value="1"/>
</dbReference>
<reference evidence="2" key="2">
    <citation type="submission" date="2025-08" db="UniProtKB">
        <authorList>
            <consortium name="Ensembl"/>
        </authorList>
    </citation>
    <scope>IDENTIFICATION</scope>
</reference>
<dbReference type="STRING" id="7719.ENSCINP00000000339"/>
<dbReference type="GeneTree" id="ENSGT00390000018344"/>
<evidence type="ECO:0000259" key="1">
    <source>
        <dbReference type="SMART" id="SM00860"/>
    </source>
</evidence>
<dbReference type="InterPro" id="IPR039231">
    <property type="entry name" value="TPGS2"/>
</dbReference>
<organism evidence="2 3">
    <name type="scientific">Ciona intestinalis</name>
    <name type="common">Transparent sea squirt</name>
    <name type="synonym">Ascidia intestinalis</name>
    <dbReference type="NCBI Taxonomy" id="7719"/>
    <lineage>
        <taxon>Eukaryota</taxon>
        <taxon>Metazoa</taxon>
        <taxon>Chordata</taxon>
        <taxon>Tunicata</taxon>
        <taxon>Ascidiacea</taxon>
        <taxon>Phlebobranchia</taxon>
        <taxon>Cionidae</taxon>
        <taxon>Ciona</taxon>
    </lineage>
</organism>
<dbReference type="InParanoid" id="F6WFE5"/>
<dbReference type="SMART" id="SM00860">
    <property type="entry name" value="SMI1_KNR4"/>
    <property type="match status" value="1"/>
</dbReference>
<protein>
    <recommendedName>
        <fullName evidence="1">Knr4/Smi1-like domain-containing protein</fullName>
    </recommendedName>
</protein>
<dbReference type="AlphaFoldDB" id="F6WFE5"/>
<evidence type="ECO:0000313" key="2">
    <source>
        <dbReference type="Ensembl" id="ENSCINP00000000339.3"/>
    </source>
</evidence>
<dbReference type="InterPro" id="IPR018958">
    <property type="entry name" value="Knr4/Smi1-like_dom"/>
</dbReference>
<dbReference type="HOGENOM" id="CLU_079178_1_0_1"/>
<dbReference type="Proteomes" id="UP000008144">
    <property type="component" value="Unassembled WGS sequence"/>
</dbReference>
<sequence length="224" mass="25069">FSVHNNMAQLGVEELIERLTLGVATTLEKRPGVSEVSLSKFPQAERHTLVGWEQRNSCILPDDLKSFYLTTNGLLLTWKVNINDTKVPVGEMKINSINELSKLSHAGSTATMGSNITIADVEHEGDDEPHFDGRSRIFELDACNGVGKVCLVYMKAVPGEGLPAQNAEIWFLDRSLCWSHLATNFTTYYRLMLMHMGLPQWYYSCTDVGLSPKAKQWCNLYAPV</sequence>
<reference evidence="3" key="1">
    <citation type="journal article" date="2002" name="Science">
        <title>The draft genome of Ciona intestinalis: insights into chordate and vertebrate origins.</title>
        <authorList>
            <person name="Dehal P."/>
            <person name="Satou Y."/>
            <person name="Campbell R.K."/>
            <person name="Chapman J."/>
            <person name="Degnan B."/>
            <person name="De Tomaso A."/>
            <person name="Davidson B."/>
            <person name="Di Gregorio A."/>
            <person name="Gelpke M."/>
            <person name="Goodstein D.M."/>
            <person name="Harafuji N."/>
            <person name="Hastings K.E."/>
            <person name="Ho I."/>
            <person name="Hotta K."/>
            <person name="Huang W."/>
            <person name="Kawashima T."/>
            <person name="Lemaire P."/>
            <person name="Martinez D."/>
            <person name="Meinertzhagen I.A."/>
            <person name="Necula S."/>
            <person name="Nonaka M."/>
            <person name="Putnam N."/>
            <person name="Rash S."/>
            <person name="Saiga H."/>
            <person name="Satake M."/>
            <person name="Terry A."/>
            <person name="Yamada L."/>
            <person name="Wang H.G."/>
            <person name="Awazu S."/>
            <person name="Azumi K."/>
            <person name="Boore J."/>
            <person name="Branno M."/>
            <person name="Chin-Bow S."/>
            <person name="DeSantis R."/>
            <person name="Doyle S."/>
            <person name="Francino P."/>
            <person name="Keys D.N."/>
            <person name="Haga S."/>
            <person name="Hayashi H."/>
            <person name="Hino K."/>
            <person name="Imai K.S."/>
            <person name="Inaba K."/>
            <person name="Kano S."/>
            <person name="Kobayashi K."/>
            <person name="Kobayashi M."/>
            <person name="Lee B.I."/>
            <person name="Makabe K.W."/>
            <person name="Manohar C."/>
            <person name="Matassi G."/>
            <person name="Medina M."/>
            <person name="Mochizuki Y."/>
            <person name="Mount S."/>
            <person name="Morishita T."/>
            <person name="Miura S."/>
            <person name="Nakayama A."/>
            <person name="Nishizaka S."/>
            <person name="Nomoto H."/>
            <person name="Ohta F."/>
            <person name="Oishi K."/>
            <person name="Rigoutsos I."/>
            <person name="Sano M."/>
            <person name="Sasaki A."/>
            <person name="Sasakura Y."/>
            <person name="Shoguchi E."/>
            <person name="Shin-i T."/>
            <person name="Spagnuolo A."/>
            <person name="Stainier D."/>
            <person name="Suzuki M.M."/>
            <person name="Tassy O."/>
            <person name="Takatori N."/>
            <person name="Tokuoka M."/>
            <person name="Yagi K."/>
            <person name="Yoshizaki F."/>
            <person name="Wada S."/>
            <person name="Zhang C."/>
            <person name="Hyatt P.D."/>
            <person name="Larimer F."/>
            <person name="Detter C."/>
            <person name="Doggett N."/>
            <person name="Glavina T."/>
            <person name="Hawkins T."/>
            <person name="Richardson P."/>
            <person name="Lucas S."/>
            <person name="Kohara Y."/>
            <person name="Levine M."/>
            <person name="Satoh N."/>
            <person name="Rokhsar D.S."/>
        </authorList>
    </citation>
    <scope>NUCLEOTIDE SEQUENCE [LARGE SCALE GENOMIC DNA]</scope>
</reference>
<evidence type="ECO:0000313" key="3">
    <source>
        <dbReference type="Proteomes" id="UP000008144"/>
    </source>
</evidence>
<dbReference type="OMA" id="WQFLAET"/>
<name>F6WFE5_CIOIN</name>
<dbReference type="PANTHER" id="PTHR31854:SF2">
    <property type="entry name" value="TUBULIN POLYGLUTAMYLASE COMPLEX SUBUNIT 2"/>
    <property type="match status" value="1"/>
</dbReference>
<reference evidence="2" key="3">
    <citation type="submission" date="2025-09" db="UniProtKB">
        <authorList>
            <consortium name="Ensembl"/>
        </authorList>
    </citation>
    <scope>IDENTIFICATION</scope>
</reference>
<proteinExistence type="predicted"/>
<feature type="domain" description="Knr4/Smi1-like" evidence="1">
    <location>
        <begin position="43"/>
        <end position="191"/>
    </location>
</feature>
<accession>F6WFE5</accession>
<dbReference type="FunCoup" id="F6WFE5">
    <property type="interactions" value="11"/>
</dbReference>
<keyword evidence="3" id="KW-1185">Reference proteome</keyword>
<dbReference type="Ensembl" id="ENSCINT00000000339.3">
    <property type="protein sequence ID" value="ENSCINP00000000339.3"/>
    <property type="gene ID" value="ENSCING00000000190.3"/>
</dbReference>